<comment type="caution">
    <text evidence="1">The sequence shown here is derived from an EMBL/GenBank/DDBJ whole genome shotgun (WGS) entry which is preliminary data.</text>
</comment>
<evidence type="ECO:0000313" key="1">
    <source>
        <dbReference type="EMBL" id="MFC7152445.1"/>
    </source>
</evidence>
<name>A0ABW2FK52_9BACL</name>
<evidence type="ECO:0000313" key="2">
    <source>
        <dbReference type="Proteomes" id="UP001596378"/>
    </source>
</evidence>
<dbReference type="RefSeq" id="WP_378044146.1">
    <property type="nucleotide sequence ID" value="NZ_JBHMDN010000002.1"/>
</dbReference>
<dbReference type="EMBL" id="JBHTAI010000023">
    <property type="protein sequence ID" value="MFC7152445.1"/>
    <property type="molecule type" value="Genomic_DNA"/>
</dbReference>
<sequence>MEVREISVSMLYTKSLPNYENLKLEAGVTIALAPGDSIEEAYEKAWKLARGQVRAQIPARGASPV</sequence>
<protein>
    <submittedName>
        <fullName evidence="1">Uncharacterized protein</fullName>
    </submittedName>
</protein>
<accession>A0ABW2FK52</accession>
<reference evidence="2" key="1">
    <citation type="journal article" date="2019" name="Int. J. Syst. Evol. Microbiol.">
        <title>The Global Catalogue of Microorganisms (GCM) 10K type strain sequencing project: providing services to taxonomists for standard genome sequencing and annotation.</title>
        <authorList>
            <consortium name="The Broad Institute Genomics Platform"/>
            <consortium name="The Broad Institute Genome Sequencing Center for Infectious Disease"/>
            <person name="Wu L."/>
            <person name="Ma J."/>
        </authorList>
    </citation>
    <scope>NUCLEOTIDE SEQUENCE [LARGE SCALE GENOMIC DNA]</scope>
    <source>
        <strain evidence="2">KCTC 12907</strain>
    </source>
</reference>
<keyword evidence="2" id="KW-1185">Reference proteome</keyword>
<proteinExistence type="predicted"/>
<dbReference type="Proteomes" id="UP001596378">
    <property type="component" value="Unassembled WGS sequence"/>
</dbReference>
<organism evidence="1 2">
    <name type="scientific">Cohnella cellulosilytica</name>
    <dbReference type="NCBI Taxonomy" id="986710"/>
    <lineage>
        <taxon>Bacteria</taxon>
        <taxon>Bacillati</taxon>
        <taxon>Bacillota</taxon>
        <taxon>Bacilli</taxon>
        <taxon>Bacillales</taxon>
        <taxon>Paenibacillaceae</taxon>
        <taxon>Cohnella</taxon>
    </lineage>
</organism>
<gene>
    <name evidence="1" type="ORF">ACFQMJ_28250</name>
</gene>